<organism evidence="1 2">
    <name type="scientific">Muribaculum caecicola</name>
    <dbReference type="NCBI Taxonomy" id="3038144"/>
    <lineage>
        <taxon>Bacteria</taxon>
        <taxon>Pseudomonadati</taxon>
        <taxon>Bacteroidota</taxon>
        <taxon>Bacteroidia</taxon>
        <taxon>Bacteroidales</taxon>
        <taxon>Muribaculaceae</taxon>
        <taxon>Muribaculum</taxon>
    </lineage>
</organism>
<proteinExistence type="predicted"/>
<dbReference type="EMBL" id="SSTG01000143">
    <property type="protein sequence ID" value="THG45114.1"/>
    <property type="molecule type" value="Genomic_DNA"/>
</dbReference>
<keyword evidence="2" id="KW-1185">Reference proteome</keyword>
<protein>
    <submittedName>
        <fullName evidence="1">Fe-S cluster assembly protein SufD</fullName>
    </submittedName>
</protein>
<reference evidence="1" key="1">
    <citation type="submission" date="2019-04" db="EMBL/GenBank/DDBJ databases">
        <title>Microbes associate with the intestines of laboratory mice.</title>
        <authorList>
            <person name="Navarre W."/>
            <person name="Wong E."/>
            <person name="Huang K.C."/>
            <person name="Tropini C."/>
            <person name="Ng K."/>
            <person name="Yu B."/>
        </authorList>
    </citation>
    <scope>NUCLEOTIDE SEQUENCE</scope>
    <source>
        <strain evidence="1">NM86_A22</strain>
    </source>
</reference>
<name>A0AC61S3Y0_9BACT</name>
<comment type="caution">
    <text evidence="1">The sequence shown here is derived from an EMBL/GenBank/DDBJ whole genome shotgun (WGS) entry which is preliminary data.</text>
</comment>
<gene>
    <name evidence="1" type="primary">sufD</name>
    <name evidence="1" type="ORF">E5990_09295</name>
</gene>
<accession>A0AC61S3Y0</accession>
<sequence>MSSILQYTELYRDNAELIDKGSAPVLNKLRRQAFETLSETASFPAKHTEGFEKTSIEDLFAPDYGINILRKNLPVNLAATFRCDVPRMSTLTGFVVNDAFIPGHDIERKLPEGVIFCSLAKAAEQYPGLVEKHYGRLAPAGDATVALNNMLVQDGVFIYIPRNVIVERPIQIVNIFSSPIPLMALRRILVVAEQGAKASILVCDHTNDTTQNYLSSQIIEIFAGPGSDIGFYDMEESSPLTSRYSRLFASQQQDSRLLVDGITLANGKTRNDYTINLDGPNAEAMLGGMAIGSGNQHIDNNSQLTHTAPYCRSNQIFKYILDDEATGAFEGGINVSHGAIKTQAYQSNRNLLASQGARMHTKPQLLIFCDDVKCSHGATTGQLDQDALFYMRQRGISEKLAKTMLMQAFMADVIETVEMDGLRQRLHHLVEKHLHGEAAFCSDCSFTGTDHDIAPNPENSNE</sequence>
<evidence type="ECO:0000313" key="1">
    <source>
        <dbReference type="EMBL" id="THG45114.1"/>
    </source>
</evidence>
<evidence type="ECO:0000313" key="2">
    <source>
        <dbReference type="Proteomes" id="UP000305401"/>
    </source>
</evidence>
<dbReference type="Proteomes" id="UP000305401">
    <property type="component" value="Unassembled WGS sequence"/>
</dbReference>